<comment type="subcellular location">
    <subcellularLocation>
        <location evidence="1">Nucleus</location>
    </subcellularLocation>
</comment>
<comment type="caution">
    <text evidence="6">The sequence shown here is derived from an EMBL/GenBank/DDBJ whole genome shotgun (WGS) entry which is preliminary data.</text>
</comment>
<proteinExistence type="inferred from homology"/>
<dbReference type="OrthoDB" id="5577072at2759"/>
<accession>A0A1R1PFP3</accession>
<feature type="compositionally biased region" description="Basic and acidic residues" evidence="4">
    <location>
        <begin position="280"/>
        <end position="290"/>
    </location>
</feature>
<organism evidence="6 7">
    <name type="scientific">Zancudomyces culisetae</name>
    <name type="common">Gut fungus</name>
    <name type="synonym">Smittium culisetae</name>
    <dbReference type="NCBI Taxonomy" id="1213189"/>
    <lineage>
        <taxon>Eukaryota</taxon>
        <taxon>Fungi</taxon>
        <taxon>Fungi incertae sedis</taxon>
        <taxon>Zoopagomycota</taxon>
        <taxon>Kickxellomycotina</taxon>
        <taxon>Harpellomycetes</taxon>
        <taxon>Harpellales</taxon>
        <taxon>Legeriomycetaceae</taxon>
        <taxon>Zancudomyces</taxon>
    </lineage>
</organism>
<keyword evidence="3" id="KW-0539">Nucleus</keyword>
<dbReference type="InterPro" id="IPR045166">
    <property type="entry name" value="Spp2-like"/>
</dbReference>
<evidence type="ECO:0000259" key="5">
    <source>
        <dbReference type="Pfam" id="PF12656"/>
    </source>
</evidence>
<evidence type="ECO:0000256" key="4">
    <source>
        <dbReference type="SAM" id="MobiDB-lite"/>
    </source>
</evidence>
<feature type="region of interest" description="Disordered" evidence="4">
    <location>
        <begin position="269"/>
        <end position="305"/>
    </location>
</feature>
<dbReference type="Pfam" id="PF12656">
    <property type="entry name" value="G-patch_2"/>
    <property type="match status" value="1"/>
</dbReference>
<dbReference type="AlphaFoldDB" id="A0A1R1PFP3"/>
<evidence type="ECO:0000313" key="7">
    <source>
        <dbReference type="Proteomes" id="UP000188320"/>
    </source>
</evidence>
<feature type="compositionally biased region" description="Basic and acidic residues" evidence="4">
    <location>
        <begin position="167"/>
        <end position="176"/>
    </location>
</feature>
<comment type="similarity">
    <text evidence="2">Belongs to the SPP2 family.</text>
</comment>
<dbReference type="PANTHER" id="PTHR15818">
    <property type="entry name" value="G PATCH AND KOW-CONTAINING"/>
    <property type="match status" value="1"/>
</dbReference>
<dbReference type="GO" id="GO:0000398">
    <property type="term" value="P:mRNA splicing, via spliceosome"/>
    <property type="evidence" value="ECO:0007669"/>
    <property type="project" value="InterPro"/>
</dbReference>
<gene>
    <name evidence="6" type="ORF">AX774_g6787</name>
</gene>
<reference evidence="7" key="1">
    <citation type="submission" date="2017-01" db="EMBL/GenBank/DDBJ databases">
        <authorList>
            <person name="Wang Y."/>
            <person name="White M."/>
            <person name="Kvist S."/>
            <person name="Moncalvo J.-M."/>
        </authorList>
    </citation>
    <scope>NUCLEOTIDE SEQUENCE [LARGE SCALE GENOMIC DNA]</scope>
    <source>
        <strain evidence="7">COL-18-3</strain>
    </source>
</reference>
<sequence length="318" mass="35227">MNLLEHKRRQASPFKTVFDHTQIIKGGMKRHQQKKGILGNKISILGSGNTGTINKNIGNKQQTAEPSQVGKKTEIKFGIVGEQKNKIKNVVDKDTGTGRLSGFGTGKRLGLEAEEQDEQQGDKIVYLSNVEGNKYIGSDGTDINAPLVIKVAENANWVHDRIIESRKKNEEAETDGKSGGIDGDINSDGEPRVEEQEYGLQTTEKTKRQKGGVGNGENGAVESESFGMREQREKTAYKKDIERIDAEMTLDGYKKVKVEDFGEALLRGMGWEEEEDDDDKGNKKQEEKLRPSMLGLGASLPPPEVVKIDKRRGFIGRK</sequence>
<feature type="domain" description="Spp2/MOS2 G-patch" evidence="5">
    <location>
        <begin position="247"/>
        <end position="299"/>
    </location>
</feature>
<evidence type="ECO:0000313" key="6">
    <source>
        <dbReference type="EMBL" id="OMH79791.1"/>
    </source>
</evidence>
<protein>
    <recommendedName>
        <fullName evidence="5">Spp2/MOS2 G-patch domain-containing protein</fullName>
    </recommendedName>
</protein>
<feature type="region of interest" description="Disordered" evidence="4">
    <location>
        <begin position="167"/>
        <end position="234"/>
    </location>
</feature>
<dbReference type="EMBL" id="LSSK01001413">
    <property type="protein sequence ID" value="OMH79791.1"/>
    <property type="molecule type" value="Genomic_DNA"/>
</dbReference>
<evidence type="ECO:0000256" key="1">
    <source>
        <dbReference type="ARBA" id="ARBA00004123"/>
    </source>
</evidence>
<name>A0A1R1PFP3_ZANCU</name>
<keyword evidence="7" id="KW-1185">Reference proteome</keyword>
<evidence type="ECO:0000256" key="3">
    <source>
        <dbReference type="ARBA" id="ARBA00023242"/>
    </source>
</evidence>
<dbReference type="Proteomes" id="UP000188320">
    <property type="component" value="Unassembled WGS sequence"/>
</dbReference>
<dbReference type="InterPro" id="IPR026822">
    <property type="entry name" value="Spp2/MOS2_G-patch"/>
</dbReference>
<dbReference type="GO" id="GO:0005681">
    <property type="term" value="C:spliceosomal complex"/>
    <property type="evidence" value="ECO:0007669"/>
    <property type="project" value="TreeGrafter"/>
</dbReference>
<evidence type="ECO:0000256" key="2">
    <source>
        <dbReference type="ARBA" id="ARBA00008576"/>
    </source>
</evidence>
<dbReference type="PANTHER" id="PTHR15818:SF2">
    <property type="entry name" value="G-PATCH DOMAIN AND KOW MOTIFS-CONTAINING PROTEIN"/>
    <property type="match status" value="1"/>
</dbReference>